<dbReference type="EMBL" id="JAUOEM010000003">
    <property type="protein sequence ID" value="MDO5987564.1"/>
    <property type="molecule type" value="Genomic_DNA"/>
</dbReference>
<keyword evidence="3" id="KW-0157">Chromophore</keyword>
<accession>A0ABT8X1T2</accession>
<proteinExistence type="predicted"/>
<dbReference type="RefSeq" id="WP_303282126.1">
    <property type="nucleotide sequence ID" value="NZ_BAABCZ010000010.1"/>
</dbReference>
<gene>
    <name evidence="5" type="ORF">Q4Q39_09160</name>
</gene>
<evidence type="ECO:0000313" key="6">
    <source>
        <dbReference type="Proteomes" id="UP001176891"/>
    </source>
</evidence>
<dbReference type="CDD" id="cd00130">
    <property type="entry name" value="PAS"/>
    <property type="match status" value="1"/>
</dbReference>
<protein>
    <submittedName>
        <fullName evidence="5">PAS domain-containing protein</fullName>
    </submittedName>
</protein>
<dbReference type="Proteomes" id="UP001176891">
    <property type="component" value="Unassembled WGS sequence"/>
</dbReference>
<comment type="caution">
    <text evidence="5">The sequence shown here is derived from an EMBL/GenBank/DDBJ whole genome shotgun (WGS) entry which is preliminary data.</text>
</comment>
<evidence type="ECO:0000313" key="5">
    <source>
        <dbReference type="EMBL" id="MDO5987564.1"/>
    </source>
</evidence>
<dbReference type="NCBIfam" id="TIGR00229">
    <property type="entry name" value="sensory_box"/>
    <property type="match status" value="1"/>
</dbReference>
<evidence type="ECO:0000256" key="1">
    <source>
        <dbReference type="ARBA" id="ARBA00022630"/>
    </source>
</evidence>
<dbReference type="Pfam" id="PF13426">
    <property type="entry name" value="PAS_9"/>
    <property type="match status" value="1"/>
</dbReference>
<dbReference type="PANTHER" id="PTHR47429">
    <property type="entry name" value="PROTEIN TWIN LOV 1"/>
    <property type="match status" value="1"/>
</dbReference>
<evidence type="ECO:0000256" key="3">
    <source>
        <dbReference type="ARBA" id="ARBA00022991"/>
    </source>
</evidence>
<reference evidence="5" key="1">
    <citation type="submission" date="2023-07" db="EMBL/GenBank/DDBJ databases">
        <title>Two novel species in the genus Flavivirga.</title>
        <authorList>
            <person name="Kwon K."/>
        </authorList>
    </citation>
    <scope>NUCLEOTIDE SEQUENCE</scope>
    <source>
        <strain evidence="5">KACC 14157</strain>
    </source>
</reference>
<sequence>MKSNTLQGPLKCWDIYSMHLAKQALNFNKQNDIEILKAYKMKFDWSFDIEAVLAKSEFEALILTDLMQEIQWVNGGFTKMTGYSFKYVKGKKPNFLQGKNTSPKTLNNIRNYLKSGVHFKENIVNYRRNGEMYNCNIEVYPLKDGNNIITHLLALEKEVKL</sequence>
<dbReference type="SUPFAM" id="SSF55785">
    <property type="entry name" value="PYP-like sensor domain (PAS domain)"/>
    <property type="match status" value="1"/>
</dbReference>
<dbReference type="InterPro" id="IPR035965">
    <property type="entry name" value="PAS-like_dom_sf"/>
</dbReference>
<evidence type="ECO:0000259" key="4">
    <source>
        <dbReference type="Pfam" id="PF13426"/>
    </source>
</evidence>
<feature type="domain" description="PAS" evidence="4">
    <location>
        <begin position="60"/>
        <end position="153"/>
    </location>
</feature>
<keyword evidence="2" id="KW-0288">FMN</keyword>
<keyword evidence="6" id="KW-1185">Reference proteome</keyword>
<keyword evidence="1" id="KW-0285">Flavoprotein</keyword>
<evidence type="ECO:0000256" key="2">
    <source>
        <dbReference type="ARBA" id="ARBA00022643"/>
    </source>
</evidence>
<dbReference type="PANTHER" id="PTHR47429:SF2">
    <property type="entry name" value="PROTEIN TWIN LOV 1"/>
    <property type="match status" value="1"/>
</dbReference>
<dbReference type="Gene3D" id="3.30.450.20">
    <property type="entry name" value="PAS domain"/>
    <property type="match status" value="1"/>
</dbReference>
<name>A0ABT8X1T2_9FLAO</name>
<organism evidence="5 6">
    <name type="scientific">Flavivirga amylovorans</name>
    <dbReference type="NCBI Taxonomy" id="870486"/>
    <lineage>
        <taxon>Bacteria</taxon>
        <taxon>Pseudomonadati</taxon>
        <taxon>Bacteroidota</taxon>
        <taxon>Flavobacteriia</taxon>
        <taxon>Flavobacteriales</taxon>
        <taxon>Flavobacteriaceae</taxon>
        <taxon>Flavivirga</taxon>
    </lineage>
</organism>
<dbReference type="InterPro" id="IPR000014">
    <property type="entry name" value="PAS"/>
</dbReference>